<comment type="caution">
    <text evidence="2">The sequence shown here is derived from an EMBL/GenBank/DDBJ whole genome shotgun (WGS) entry which is preliminary data.</text>
</comment>
<protein>
    <submittedName>
        <fullName evidence="2">Uncharacterized protein</fullName>
    </submittedName>
</protein>
<sequence>MFSSSVLRSSRQMVNQSSRLARQGEYVDPIAAIAIMKRNQQVKQALKSSSSVEEEFSGNVSSEFKHGTTPSTAYTHLQDELWSPLRSNKP</sequence>
<dbReference type="EMBL" id="JASJQH010001565">
    <property type="protein sequence ID" value="KAK9761105.1"/>
    <property type="molecule type" value="Genomic_DNA"/>
</dbReference>
<feature type="compositionally biased region" description="Polar residues" evidence="1">
    <location>
        <begin position="58"/>
        <end position="75"/>
    </location>
</feature>
<dbReference type="Proteomes" id="UP001479436">
    <property type="component" value="Unassembled WGS sequence"/>
</dbReference>
<keyword evidence="3" id="KW-1185">Reference proteome</keyword>
<gene>
    <name evidence="2" type="ORF">K7432_014229</name>
</gene>
<reference evidence="2 3" key="1">
    <citation type="submission" date="2023-04" db="EMBL/GenBank/DDBJ databases">
        <title>Genome of Basidiobolus ranarum AG-B5.</title>
        <authorList>
            <person name="Stajich J.E."/>
            <person name="Carter-House D."/>
            <person name="Gryganskyi A."/>
        </authorList>
    </citation>
    <scope>NUCLEOTIDE SEQUENCE [LARGE SCALE GENOMIC DNA]</scope>
    <source>
        <strain evidence="2 3">AG-B5</strain>
    </source>
</reference>
<evidence type="ECO:0000313" key="2">
    <source>
        <dbReference type="EMBL" id="KAK9761105.1"/>
    </source>
</evidence>
<feature type="region of interest" description="Disordered" evidence="1">
    <location>
        <begin position="57"/>
        <end position="90"/>
    </location>
</feature>
<name>A0ABR2WHX1_9FUNG</name>
<organism evidence="2 3">
    <name type="scientific">Basidiobolus ranarum</name>
    <dbReference type="NCBI Taxonomy" id="34480"/>
    <lineage>
        <taxon>Eukaryota</taxon>
        <taxon>Fungi</taxon>
        <taxon>Fungi incertae sedis</taxon>
        <taxon>Zoopagomycota</taxon>
        <taxon>Entomophthoromycotina</taxon>
        <taxon>Basidiobolomycetes</taxon>
        <taxon>Basidiobolales</taxon>
        <taxon>Basidiobolaceae</taxon>
        <taxon>Basidiobolus</taxon>
    </lineage>
</organism>
<evidence type="ECO:0000313" key="3">
    <source>
        <dbReference type="Proteomes" id="UP001479436"/>
    </source>
</evidence>
<proteinExistence type="predicted"/>
<evidence type="ECO:0000256" key="1">
    <source>
        <dbReference type="SAM" id="MobiDB-lite"/>
    </source>
</evidence>
<accession>A0ABR2WHX1</accession>